<keyword evidence="14" id="KW-1185">Reference proteome</keyword>
<evidence type="ECO:0000256" key="3">
    <source>
        <dbReference type="ARBA" id="ARBA00008731"/>
    </source>
</evidence>
<dbReference type="Gene3D" id="1.20.1510.10">
    <property type="entry name" value="Cation efflux protein transmembrane domain"/>
    <property type="match status" value="1"/>
</dbReference>
<dbReference type="InterPro" id="IPR058533">
    <property type="entry name" value="Cation_efflux_TM"/>
</dbReference>
<feature type="transmembrane region" description="Helical" evidence="11">
    <location>
        <begin position="115"/>
        <end position="135"/>
    </location>
</feature>
<keyword evidence="5" id="KW-0967">Endosome</keyword>
<dbReference type="EMBL" id="BAABAB010000022">
    <property type="protein sequence ID" value="GAA3627791.1"/>
    <property type="molecule type" value="Genomic_DNA"/>
</dbReference>
<dbReference type="SUPFAM" id="SSF161111">
    <property type="entry name" value="Cation efflux protein transmembrane domain-like"/>
    <property type="match status" value="1"/>
</dbReference>
<name>A0ABP7A9V4_9ACTN</name>
<evidence type="ECO:0000256" key="1">
    <source>
        <dbReference type="ARBA" id="ARBA00004146"/>
    </source>
</evidence>
<sequence>MTLLSLGPSPARRALLARRIRLLVAATITYNVIEGVVALTAGAKASSSALIGFGLDSIIEVSSAAAVAWQFAGPDPRAREQVALKIIAGSFFGLAIIVTIDAVRTLAGSAETAPSAVGLILAALSLAIMPLLSWAQRRAGRELGSASAVADSKQTLLCTYLSAVLLIGLGLNALFGWSWADPVAAMIIAAVAVKEGVDAWRGDACCAPGNAREISDHTGCSDDCACSTRPE</sequence>
<evidence type="ECO:0000256" key="4">
    <source>
        <dbReference type="ARBA" id="ARBA00022692"/>
    </source>
</evidence>
<dbReference type="InterPro" id="IPR026765">
    <property type="entry name" value="Tmem163"/>
</dbReference>
<feature type="domain" description="Cation efflux protein transmembrane" evidence="12">
    <location>
        <begin position="31"/>
        <end position="198"/>
    </location>
</feature>
<evidence type="ECO:0000313" key="13">
    <source>
        <dbReference type="EMBL" id="GAA3627791.1"/>
    </source>
</evidence>
<comment type="subcellular location">
    <subcellularLocation>
        <location evidence="2">Cytoplasmic vesicle</location>
        <location evidence="2">Secretory vesicle</location>
        <location evidence="2">Synaptic vesicle membrane</location>
        <topology evidence="2">Multi-pass membrane protein</topology>
    </subcellularLocation>
    <subcellularLocation>
        <location evidence="1">Early endosome membrane</location>
    </subcellularLocation>
</comment>
<evidence type="ECO:0000313" key="14">
    <source>
        <dbReference type="Proteomes" id="UP001501490"/>
    </source>
</evidence>
<evidence type="ECO:0000256" key="5">
    <source>
        <dbReference type="ARBA" id="ARBA00022753"/>
    </source>
</evidence>
<evidence type="ECO:0000256" key="8">
    <source>
        <dbReference type="ARBA" id="ARBA00023018"/>
    </source>
</evidence>
<evidence type="ECO:0000256" key="9">
    <source>
        <dbReference type="ARBA" id="ARBA00023136"/>
    </source>
</evidence>
<comment type="caution">
    <text evidence="13">The sequence shown here is derived from an EMBL/GenBank/DDBJ whole genome shotgun (WGS) entry which is preliminary data.</text>
</comment>
<organism evidence="13 14">
    <name type="scientific">Microlunatus ginsengisoli</name>
    <dbReference type="NCBI Taxonomy" id="363863"/>
    <lineage>
        <taxon>Bacteria</taxon>
        <taxon>Bacillati</taxon>
        <taxon>Actinomycetota</taxon>
        <taxon>Actinomycetes</taxon>
        <taxon>Propionibacteriales</taxon>
        <taxon>Propionibacteriaceae</taxon>
        <taxon>Microlunatus</taxon>
    </lineage>
</organism>
<dbReference type="PANTHER" id="PTHR31937:SF2">
    <property type="entry name" value="TRANSMEMBRANE PROTEIN 163"/>
    <property type="match status" value="1"/>
</dbReference>
<feature type="transmembrane region" description="Helical" evidence="11">
    <location>
        <begin position="20"/>
        <end position="43"/>
    </location>
</feature>
<keyword evidence="7 11" id="KW-1133">Transmembrane helix</keyword>
<proteinExistence type="inferred from homology"/>
<dbReference type="RefSeq" id="WP_344806422.1">
    <property type="nucleotide sequence ID" value="NZ_BAABAB010000022.1"/>
</dbReference>
<keyword evidence="10" id="KW-0968">Cytoplasmic vesicle</keyword>
<evidence type="ECO:0000256" key="10">
    <source>
        <dbReference type="ARBA" id="ARBA00023329"/>
    </source>
</evidence>
<keyword evidence="9 11" id="KW-0472">Membrane</keyword>
<keyword evidence="6" id="KW-0862">Zinc</keyword>
<feature type="transmembrane region" description="Helical" evidence="11">
    <location>
        <begin position="49"/>
        <end position="71"/>
    </location>
</feature>
<comment type="similarity">
    <text evidence="3">Belongs to the TMEM163 family.</text>
</comment>
<evidence type="ECO:0000256" key="2">
    <source>
        <dbReference type="ARBA" id="ARBA00004644"/>
    </source>
</evidence>
<keyword evidence="8" id="KW-0770">Synapse</keyword>
<feature type="transmembrane region" description="Helical" evidence="11">
    <location>
        <begin position="83"/>
        <end position="103"/>
    </location>
</feature>
<evidence type="ECO:0000256" key="7">
    <source>
        <dbReference type="ARBA" id="ARBA00022989"/>
    </source>
</evidence>
<dbReference type="Proteomes" id="UP001501490">
    <property type="component" value="Unassembled WGS sequence"/>
</dbReference>
<gene>
    <name evidence="13" type="ORF">GCM10022236_32630</name>
</gene>
<reference evidence="14" key="1">
    <citation type="journal article" date="2019" name="Int. J. Syst. Evol. Microbiol.">
        <title>The Global Catalogue of Microorganisms (GCM) 10K type strain sequencing project: providing services to taxonomists for standard genome sequencing and annotation.</title>
        <authorList>
            <consortium name="The Broad Institute Genomics Platform"/>
            <consortium name="The Broad Institute Genome Sequencing Center for Infectious Disease"/>
            <person name="Wu L."/>
            <person name="Ma J."/>
        </authorList>
    </citation>
    <scope>NUCLEOTIDE SEQUENCE [LARGE SCALE GENOMIC DNA]</scope>
    <source>
        <strain evidence="14">JCM 16929</strain>
    </source>
</reference>
<dbReference type="PANTHER" id="PTHR31937">
    <property type="entry name" value="TRANSMEMBRANE PROTEIN 163"/>
    <property type="match status" value="1"/>
</dbReference>
<keyword evidence="4 11" id="KW-0812">Transmembrane</keyword>
<dbReference type="InterPro" id="IPR027469">
    <property type="entry name" value="Cation_efflux_TMD_sf"/>
</dbReference>
<evidence type="ECO:0000259" key="12">
    <source>
        <dbReference type="Pfam" id="PF01545"/>
    </source>
</evidence>
<protein>
    <submittedName>
        <fullName evidence="13">Cation transporter</fullName>
    </submittedName>
</protein>
<dbReference type="Pfam" id="PF01545">
    <property type="entry name" value="Cation_efflux"/>
    <property type="match status" value="1"/>
</dbReference>
<evidence type="ECO:0000256" key="6">
    <source>
        <dbReference type="ARBA" id="ARBA00022833"/>
    </source>
</evidence>
<evidence type="ECO:0000256" key="11">
    <source>
        <dbReference type="SAM" id="Phobius"/>
    </source>
</evidence>
<feature type="transmembrane region" description="Helical" evidence="11">
    <location>
        <begin position="156"/>
        <end position="180"/>
    </location>
</feature>
<accession>A0ABP7A9V4</accession>